<dbReference type="KEGG" id="psti:SOO65_15610"/>
<evidence type="ECO:0000313" key="4">
    <source>
        <dbReference type="Proteomes" id="UP001324634"/>
    </source>
</evidence>
<keyword evidence="1" id="KW-0175">Coiled coil</keyword>
<protein>
    <recommendedName>
        <fullName evidence="5">Outer membrane protein beta-barrel domain-containing protein</fullName>
    </recommendedName>
</protein>
<evidence type="ECO:0000313" key="3">
    <source>
        <dbReference type="EMBL" id="WPU64120.1"/>
    </source>
</evidence>
<keyword evidence="2" id="KW-0812">Transmembrane</keyword>
<evidence type="ECO:0000256" key="1">
    <source>
        <dbReference type="SAM" id="Coils"/>
    </source>
</evidence>
<feature type="transmembrane region" description="Helical" evidence="2">
    <location>
        <begin position="65"/>
        <end position="90"/>
    </location>
</feature>
<keyword evidence="2" id="KW-1133">Transmembrane helix</keyword>
<sequence length="267" mass="29279">MREVSPEVFEHLVKSGKAHQIHLSQTDEEKIKKKKEEERLEKASNDANNFADIFTDFGTGGTKDAALVIFAIVGVVVVVAWIPYVPVLFYDYATGDKEKFQISQMATLQGTTIIGEGDEQTARHGGLLGARYSVFVEEIEKASSIKKGLSFESGYYSTKEDTVSVDSSEVRREGAYWLVGPTLMVGDKIDFNNSIFAKLDLMGGTSFDRDLGLVMKADFSANWLFRSGFTFGAGIGGLYLHVKDDEGVLADANDIALTFSGIMGYAF</sequence>
<dbReference type="Proteomes" id="UP001324634">
    <property type="component" value="Chromosome"/>
</dbReference>
<keyword evidence="2" id="KW-0472">Membrane</keyword>
<dbReference type="EMBL" id="CP139487">
    <property type="protein sequence ID" value="WPU64120.1"/>
    <property type="molecule type" value="Genomic_DNA"/>
</dbReference>
<feature type="coiled-coil region" evidence="1">
    <location>
        <begin position="23"/>
        <end position="53"/>
    </location>
</feature>
<gene>
    <name evidence="3" type="ORF">SOO65_15610</name>
</gene>
<dbReference type="AlphaFoldDB" id="A0AAX4HLI5"/>
<name>A0AAX4HLI5_9BACT</name>
<keyword evidence="4" id="KW-1185">Reference proteome</keyword>
<evidence type="ECO:0008006" key="5">
    <source>
        <dbReference type="Google" id="ProtNLM"/>
    </source>
</evidence>
<evidence type="ECO:0000256" key="2">
    <source>
        <dbReference type="SAM" id="Phobius"/>
    </source>
</evidence>
<reference evidence="3 4" key="1">
    <citation type="submission" date="2023-11" db="EMBL/GenBank/DDBJ databases">
        <title>Peredibacter starrii A3.12.</title>
        <authorList>
            <person name="Mitchell R.J."/>
        </authorList>
    </citation>
    <scope>NUCLEOTIDE SEQUENCE [LARGE SCALE GENOMIC DNA]</scope>
    <source>
        <strain evidence="3 4">A3.12</strain>
    </source>
</reference>
<proteinExistence type="predicted"/>
<dbReference type="RefSeq" id="WP_321392286.1">
    <property type="nucleotide sequence ID" value="NZ_CP139487.1"/>
</dbReference>
<accession>A0AAX4HLI5</accession>
<organism evidence="3 4">
    <name type="scientific">Peredibacter starrii</name>
    <dbReference type="NCBI Taxonomy" id="28202"/>
    <lineage>
        <taxon>Bacteria</taxon>
        <taxon>Pseudomonadati</taxon>
        <taxon>Bdellovibrionota</taxon>
        <taxon>Bacteriovoracia</taxon>
        <taxon>Bacteriovoracales</taxon>
        <taxon>Bacteriovoracaceae</taxon>
        <taxon>Peredibacter</taxon>
    </lineage>
</organism>